<evidence type="ECO:0008006" key="3">
    <source>
        <dbReference type="Google" id="ProtNLM"/>
    </source>
</evidence>
<dbReference type="Proteomes" id="UP001164743">
    <property type="component" value="Chromosome 4A"/>
</dbReference>
<dbReference type="RefSeq" id="XP_053019780.1">
    <property type="nucleotide sequence ID" value="XM_053168585.1"/>
</dbReference>
<dbReference type="EMBL" id="CP110424">
    <property type="protein sequence ID" value="WAQ84225.1"/>
    <property type="molecule type" value="Genomic_DNA"/>
</dbReference>
<gene>
    <name evidence="1" type="ORF">PtA15_4A677</name>
</gene>
<protein>
    <recommendedName>
        <fullName evidence="3">Glutaminase</fullName>
    </recommendedName>
</protein>
<sequence>MSNVGIFTGSNGLPDNGRLQVAGDKGGNDLVVETQDHVGGPLRLGALLGQSVGLLIPGGDGLLNAEVIRIWLMVTT</sequence>
<reference evidence="1" key="1">
    <citation type="submission" date="2022-10" db="EMBL/GenBank/DDBJ databases">
        <title>Puccinia triticina Genome sequencing and assembly.</title>
        <authorList>
            <person name="Li C."/>
        </authorList>
    </citation>
    <scope>NUCLEOTIDE SEQUENCE</scope>
    <source>
        <strain evidence="1">Pt15</strain>
    </source>
</reference>
<evidence type="ECO:0000313" key="2">
    <source>
        <dbReference type="Proteomes" id="UP001164743"/>
    </source>
</evidence>
<dbReference type="GeneID" id="77809480"/>
<evidence type="ECO:0000313" key="1">
    <source>
        <dbReference type="EMBL" id="WAQ84225.1"/>
    </source>
</evidence>
<proteinExistence type="predicted"/>
<organism evidence="1 2">
    <name type="scientific">Puccinia triticina</name>
    <dbReference type="NCBI Taxonomy" id="208348"/>
    <lineage>
        <taxon>Eukaryota</taxon>
        <taxon>Fungi</taxon>
        <taxon>Dikarya</taxon>
        <taxon>Basidiomycota</taxon>
        <taxon>Pucciniomycotina</taxon>
        <taxon>Pucciniomycetes</taxon>
        <taxon>Pucciniales</taxon>
        <taxon>Pucciniaceae</taxon>
        <taxon>Puccinia</taxon>
    </lineage>
</organism>
<keyword evidence="2" id="KW-1185">Reference proteome</keyword>
<accession>A0ABY7CHI8</accession>
<name>A0ABY7CHI8_9BASI</name>